<dbReference type="InterPro" id="IPR036055">
    <property type="entry name" value="LDL_receptor-like_sf"/>
</dbReference>
<proteinExistence type="predicted"/>
<organism evidence="3 4">
    <name type="scientific">Amphibalanus amphitrite</name>
    <name type="common">Striped barnacle</name>
    <name type="synonym">Balanus amphitrite</name>
    <dbReference type="NCBI Taxonomy" id="1232801"/>
    <lineage>
        <taxon>Eukaryota</taxon>
        <taxon>Metazoa</taxon>
        <taxon>Ecdysozoa</taxon>
        <taxon>Arthropoda</taxon>
        <taxon>Crustacea</taxon>
        <taxon>Multicrustacea</taxon>
        <taxon>Cirripedia</taxon>
        <taxon>Thoracica</taxon>
        <taxon>Thoracicalcarea</taxon>
        <taxon>Balanomorpha</taxon>
        <taxon>Balanoidea</taxon>
        <taxon>Balanidae</taxon>
        <taxon>Amphibalaninae</taxon>
        <taxon>Amphibalanus</taxon>
    </lineage>
</organism>
<reference evidence="3 4" key="1">
    <citation type="submission" date="2019-07" db="EMBL/GenBank/DDBJ databases">
        <title>Draft genome assembly of a fouling barnacle, Amphibalanus amphitrite (Darwin, 1854): The first reference genome for Thecostraca.</title>
        <authorList>
            <person name="Kim W."/>
        </authorList>
    </citation>
    <scope>NUCLEOTIDE SEQUENCE [LARGE SCALE GENOMIC DNA]</scope>
    <source>
        <strain evidence="3">SNU_AA5</strain>
        <tissue evidence="3">Soma without cirri and trophi</tissue>
    </source>
</reference>
<evidence type="ECO:0000256" key="2">
    <source>
        <dbReference type="PROSITE-ProRule" id="PRU00124"/>
    </source>
</evidence>
<comment type="caution">
    <text evidence="2">Lacks conserved residue(s) required for the propagation of feature annotation.</text>
</comment>
<dbReference type="AlphaFoldDB" id="A0A6A4V181"/>
<dbReference type="SUPFAM" id="SSF57424">
    <property type="entry name" value="LDL receptor-like module"/>
    <property type="match status" value="1"/>
</dbReference>
<evidence type="ECO:0000313" key="4">
    <source>
        <dbReference type="Proteomes" id="UP000440578"/>
    </source>
</evidence>
<sequence>MARIPFEWSDSARIQTLGWAACDQFLCDDHCISSDLLCDGVVHCLHGGDESVIAGCVGE</sequence>
<dbReference type="Proteomes" id="UP000440578">
    <property type="component" value="Unassembled WGS sequence"/>
</dbReference>
<dbReference type="PROSITE" id="PS50068">
    <property type="entry name" value="LDLRA_2"/>
    <property type="match status" value="1"/>
</dbReference>
<dbReference type="EMBL" id="VIIS01001991">
    <property type="protein sequence ID" value="KAF0289987.1"/>
    <property type="molecule type" value="Genomic_DNA"/>
</dbReference>
<evidence type="ECO:0000256" key="1">
    <source>
        <dbReference type="ARBA" id="ARBA00023157"/>
    </source>
</evidence>
<comment type="caution">
    <text evidence="3">The sequence shown here is derived from an EMBL/GenBank/DDBJ whole genome shotgun (WGS) entry which is preliminary data.</text>
</comment>
<accession>A0A6A4V181</accession>
<evidence type="ECO:0000313" key="3">
    <source>
        <dbReference type="EMBL" id="KAF0289987.1"/>
    </source>
</evidence>
<protein>
    <submittedName>
        <fullName evidence="3">Uncharacterized protein</fullName>
    </submittedName>
</protein>
<dbReference type="Gene3D" id="4.10.400.10">
    <property type="entry name" value="Low-density Lipoprotein Receptor"/>
    <property type="match status" value="1"/>
</dbReference>
<gene>
    <name evidence="3" type="ORF">FJT64_011818</name>
</gene>
<keyword evidence="4" id="KW-1185">Reference proteome</keyword>
<name>A0A6A4V181_AMPAM</name>
<dbReference type="OrthoDB" id="6514358at2759"/>
<keyword evidence="1" id="KW-1015">Disulfide bond</keyword>
<dbReference type="InterPro" id="IPR002172">
    <property type="entry name" value="LDrepeatLR_classA_rpt"/>
</dbReference>
<dbReference type="SMART" id="SM00192">
    <property type="entry name" value="LDLa"/>
    <property type="match status" value="1"/>
</dbReference>